<dbReference type="GO" id="GO:0003677">
    <property type="term" value="F:DNA binding"/>
    <property type="evidence" value="ECO:0007669"/>
    <property type="project" value="UniProtKB-KW"/>
</dbReference>
<protein>
    <recommendedName>
        <fullName evidence="6">Transcriptional regulator</fullName>
    </recommendedName>
</protein>
<evidence type="ECO:0000256" key="3">
    <source>
        <dbReference type="ARBA" id="ARBA00023125"/>
    </source>
</evidence>
<evidence type="ECO:0000313" key="5">
    <source>
        <dbReference type="EMBL" id="SBV94463.1"/>
    </source>
</evidence>
<dbReference type="GO" id="GO:0045892">
    <property type="term" value="P:negative regulation of DNA-templated transcription"/>
    <property type="evidence" value="ECO:0007669"/>
    <property type="project" value="InterPro"/>
</dbReference>
<dbReference type="RefSeq" id="WP_296938995.1">
    <property type="nucleotide sequence ID" value="NZ_LT599032.1"/>
</dbReference>
<evidence type="ECO:0000256" key="4">
    <source>
        <dbReference type="ARBA" id="ARBA00023163"/>
    </source>
</evidence>
<organism evidence="5">
    <name type="scientific">uncultured Dysgonomonas sp</name>
    <dbReference type="NCBI Taxonomy" id="206096"/>
    <lineage>
        <taxon>Bacteria</taxon>
        <taxon>Pseudomonadati</taxon>
        <taxon>Bacteroidota</taxon>
        <taxon>Bacteroidia</taxon>
        <taxon>Bacteroidales</taxon>
        <taxon>Dysgonomonadaceae</taxon>
        <taxon>Dysgonomonas</taxon>
        <taxon>environmental samples</taxon>
    </lineage>
</organism>
<dbReference type="Gene3D" id="1.10.10.10">
    <property type="entry name" value="Winged helix-like DNA-binding domain superfamily/Winged helix DNA-binding domain"/>
    <property type="match status" value="1"/>
</dbReference>
<keyword evidence="3" id="KW-0238">DNA-binding</keyword>
<accession>A0A212J4U9</accession>
<dbReference type="Gene3D" id="1.10.4040.10">
    <property type="entry name" value="Penicillinase repressor domain"/>
    <property type="match status" value="1"/>
</dbReference>
<dbReference type="InterPro" id="IPR036390">
    <property type="entry name" value="WH_DNA-bd_sf"/>
</dbReference>
<evidence type="ECO:0000256" key="2">
    <source>
        <dbReference type="ARBA" id="ARBA00023015"/>
    </source>
</evidence>
<dbReference type="InterPro" id="IPR005650">
    <property type="entry name" value="BlaI_family"/>
</dbReference>
<dbReference type="SUPFAM" id="SSF46785">
    <property type="entry name" value="Winged helix' DNA-binding domain"/>
    <property type="match status" value="1"/>
</dbReference>
<sequence length="118" mass="13961">MKKLTQKEEEILACFWSNGPMFVRELLDLQKEPKPHYNTLSTIVRTLEEKGYIGYKAYGNTYQYYALVSEDDYRKSSLSNVVDKYFDNSYTRVVSSLIEEEKLSIDELQELIRQIKNK</sequence>
<dbReference type="PIRSF" id="PIRSF019455">
    <property type="entry name" value="CopR_AtkY"/>
    <property type="match status" value="1"/>
</dbReference>
<evidence type="ECO:0000256" key="1">
    <source>
        <dbReference type="ARBA" id="ARBA00011046"/>
    </source>
</evidence>
<comment type="similarity">
    <text evidence="1">Belongs to the BlaI transcriptional regulatory family.</text>
</comment>
<reference evidence="5" key="1">
    <citation type="submission" date="2016-04" db="EMBL/GenBank/DDBJ databases">
        <authorList>
            <person name="Evans L.H."/>
            <person name="Alamgir A."/>
            <person name="Owens N."/>
            <person name="Weber N.D."/>
            <person name="Virtaneva K."/>
            <person name="Barbian K."/>
            <person name="Babar A."/>
            <person name="Rosenke K."/>
        </authorList>
    </citation>
    <scope>NUCLEOTIDE SEQUENCE</scope>
    <source>
        <strain evidence="5">86-1</strain>
    </source>
</reference>
<dbReference type="AlphaFoldDB" id="A0A212J4U9"/>
<dbReference type="EMBL" id="FLUM01000001">
    <property type="protein sequence ID" value="SBV94463.1"/>
    <property type="molecule type" value="Genomic_DNA"/>
</dbReference>
<keyword evidence="2" id="KW-0805">Transcription regulation</keyword>
<gene>
    <name evidence="5" type="ORF">KL86DYS1_11140</name>
</gene>
<proteinExistence type="inferred from homology"/>
<evidence type="ECO:0008006" key="6">
    <source>
        <dbReference type="Google" id="ProtNLM"/>
    </source>
</evidence>
<dbReference type="Pfam" id="PF03965">
    <property type="entry name" value="Penicillinase_R"/>
    <property type="match status" value="1"/>
</dbReference>
<name>A0A212J4U9_9BACT</name>
<dbReference type="InterPro" id="IPR036388">
    <property type="entry name" value="WH-like_DNA-bd_sf"/>
</dbReference>
<keyword evidence="4" id="KW-0804">Transcription</keyword>